<evidence type="ECO:0000256" key="5">
    <source>
        <dbReference type="ARBA" id="ARBA00022884"/>
    </source>
</evidence>
<dbReference type="GO" id="GO:0042781">
    <property type="term" value="F:3'-tRNA processing endoribonuclease activity"/>
    <property type="evidence" value="ECO:0007669"/>
    <property type="project" value="TreeGrafter"/>
</dbReference>
<dbReference type="InterPro" id="IPR014721">
    <property type="entry name" value="Ribsml_uS5_D2-typ_fold_subgr"/>
</dbReference>
<protein>
    <recommendedName>
        <fullName evidence="6 7">Ribonuclease P protein component</fullName>
        <shortName evidence="6">RNase P protein</shortName>
        <shortName evidence="6">RNaseP protein</shortName>
        <ecNumber evidence="6 7">3.1.26.5</ecNumber>
    </recommendedName>
    <alternativeName>
        <fullName evidence="6">Protein C5</fullName>
    </alternativeName>
</protein>
<comment type="similarity">
    <text evidence="6">Belongs to the RnpA family.</text>
</comment>
<comment type="caution">
    <text evidence="8">The sequence shown here is derived from an EMBL/GenBank/DDBJ whole genome shotgun (WGS) entry which is preliminary data.</text>
</comment>
<dbReference type="Pfam" id="PF00825">
    <property type="entry name" value="Ribonuclease_P"/>
    <property type="match status" value="1"/>
</dbReference>
<evidence type="ECO:0000256" key="2">
    <source>
        <dbReference type="ARBA" id="ARBA00022722"/>
    </source>
</evidence>
<evidence type="ECO:0000256" key="7">
    <source>
        <dbReference type="NCBIfam" id="TIGR00188"/>
    </source>
</evidence>
<dbReference type="SUPFAM" id="SSF54211">
    <property type="entry name" value="Ribosomal protein S5 domain 2-like"/>
    <property type="match status" value="1"/>
</dbReference>
<dbReference type="EMBL" id="MFKW01000085">
    <property type="protein sequence ID" value="OGG48778.1"/>
    <property type="molecule type" value="Genomic_DNA"/>
</dbReference>
<dbReference type="PANTHER" id="PTHR33992">
    <property type="entry name" value="RIBONUCLEASE P PROTEIN COMPONENT"/>
    <property type="match status" value="1"/>
</dbReference>
<proteinExistence type="inferred from homology"/>
<dbReference type="Gene3D" id="3.30.230.10">
    <property type="match status" value="1"/>
</dbReference>
<comment type="subunit">
    <text evidence="6">Consists of a catalytic RNA component (M1 or rnpB) and a protein subunit.</text>
</comment>
<dbReference type="InterPro" id="IPR020568">
    <property type="entry name" value="Ribosomal_Su5_D2-typ_SF"/>
</dbReference>
<keyword evidence="4 6" id="KW-0378">Hydrolase</keyword>
<accession>A0A1F6CI24</accession>
<comment type="function">
    <text evidence="6">RNaseP catalyzes the removal of the 5'-leader sequence from pre-tRNA to produce the mature 5'-terminus. It can also cleave other RNA substrates such as 4.5S RNA. The protein component plays an auxiliary but essential role in vivo by binding to the 5'-leader sequence and broadening the substrate specificity of the ribozyme.</text>
</comment>
<sequence>MPKKYRLSRADFIKLPRSSRRVHGNFFSLVAIPAEYTPGPRAACVVSKKIAVRAVDRNKIERRCREALRPHMSQIKKSIALIFHAKREARDASYAEIVRDVEKLLSSVAGQDTTR</sequence>
<dbReference type="GO" id="GO:0030677">
    <property type="term" value="C:ribonuclease P complex"/>
    <property type="evidence" value="ECO:0007669"/>
    <property type="project" value="TreeGrafter"/>
</dbReference>
<keyword evidence="5 6" id="KW-0694">RNA-binding</keyword>
<dbReference type="AlphaFoldDB" id="A0A1F6CI24"/>
<dbReference type="PANTHER" id="PTHR33992:SF1">
    <property type="entry name" value="RIBONUCLEASE P PROTEIN COMPONENT"/>
    <property type="match status" value="1"/>
</dbReference>
<gene>
    <name evidence="6" type="primary">rnpA</name>
    <name evidence="8" type="ORF">A2704_03615</name>
</gene>
<evidence type="ECO:0000256" key="6">
    <source>
        <dbReference type="HAMAP-Rule" id="MF_00227"/>
    </source>
</evidence>
<comment type="catalytic activity">
    <reaction evidence="6">
        <text>Endonucleolytic cleavage of RNA, removing 5'-extranucleotides from tRNA precursor.</text>
        <dbReference type="EC" id="3.1.26.5"/>
    </reaction>
</comment>
<evidence type="ECO:0000313" key="9">
    <source>
        <dbReference type="Proteomes" id="UP000176445"/>
    </source>
</evidence>
<dbReference type="InterPro" id="IPR000100">
    <property type="entry name" value="RNase_P"/>
</dbReference>
<evidence type="ECO:0000256" key="3">
    <source>
        <dbReference type="ARBA" id="ARBA00022759"/>
    </source>
</evidence>
<dbReference type="GO" id="GO:0000049">
    <property type="term" value="F:tRNA binding"/>
    <property type="evidence" value="ECO:0007669"/>
    <property type="project" value="UniProtKB-UniRule"/>
</dbReference>
<dbReference type="NCBIfam" id="TIGR00188">
    <property type="entry name" value="rnpA"/>
    <property type="match status" value="1"/>
</dbReference>
<name>A0A1F6CI24_9BACT</name>
<keyword evidence="2 6" id="KW-0540">Nuclease</keyword>
<organism evidence="8 9">
    <name type="scientific">Candidatus Kaiserbacteria bacterium RIFCSPHIGHO2_01_FULL_54_36b</name>
    <dbReference type="NCBI Taxonomy" id="1798483"/>
    <lineage>
        <taxon>Bacteria</taxon>
        <taxon>Candidatus Kaiseribacteriota</taxon>
    </lineage>
</organism>
<keyword evidence="3 6" id="KW-0255">Endonuclease</keyword>
<dbReference type="HAMAP" id="MF_00227">
    <property type="entry name" value="RNase_P"/>
    <property type="match status" value="1"/>
</dbReference>
<dbReference type="GO" id="GO:0001682">
    <property type="term" value="P:tRNA 5'-leader removal"/>
    <property type="evidence" value="ECO:0007669"/>
    <property type="project" value="UniProtKB-UniRule"/>
</dbReference>
<keyword evidence="1 6" id="KW-0819">tRNA processing</keyword>
<dbReference type="EC" id="3.1.26.5" evidence="6 7"/>
<evidence type="ECO:0000313" key="8">
    <source>
        <dbReference type="EMBL" id="OGG48778.1"/>
    </source>
</evidence>
<dbReference type="GO" id="GO:0004526">
    <property type="term" value="F:ribonuclease P activity"/>
    <property type="evidence" value="ECO:0007669"/>
    <property type="project" value="UniProtKB-UniRule"/>
</dbReference>
<evidence type="ECO:0000256" key="4">
    <source>
        <dbReference type="ARBA" id="ARBA00022801"/>
    </source>
</evidence>
<evidence type="ECO:0000256" key="1">
    <source>
        <dbReference type="ARBA" id="ARBA00022694"/>
    </source>
</evidence>
<reference evidence="8 9" key="1">
    <citation type="journal article" date="2016" name="Nat. Commun.">
        <title>Thousands of microbial genomes shed light on interconnected biogeochemical processes in an aquifer system.</title>
        <authorList>
            <person name="Anantharaman K."/>
            <person name="Brown C.T."/>
            <person name="Hug L.A."/>
            <person name="Sharon I."/>
            <person name="Castelle C.J."/>
            <person name="Probst A.J."/>
            <person name="Thomas B.C."/>
            <person name="Singh A."/>
            <person name="Wilkins M.J."/>
            <person name="Karaoz U."/>
            <person name="Brodie E.L."/>
            <person name="Williams K.H."/>
            <person name="Hubbard S.S."/>
            <person name="Banfield J.F."/>
        </authorList>
    </citation>
    <scope>NUCLEOTIDE SEQUENCE [LARGE SCALE GENOMIC DNA]</scope>
</reference>
<dbReference type="Proteomes" id="UP000176445">
    <property type="component" value="Unassembled WGS sequence"/>
</dbReference>